<evidence type="ECO:0000313" key="3">
    <source>
        <dbReference type="Proteomes" id="UP000187499"/>
    </source>
</evidence>
<keyword evidence="1" id="KW-0472">Membrane</keyword>
<keyword evidence="3" id="KW-1185">Reference proteome</keyword>
<dbReference type="STRING" id="1847728.BTM29_05980"/>
<accession>A0A1P8Q2L9</accession>
<name>A0A1P8Q2L9_9LACO</name>
<protein>
    <submittedName>
        <fullName evidence="2">Uncharacterized protein</fullName>
    </submittedName>
</protein>
<evidence type="ECO:0000313" key="2">
    <source>
        <dbReference type="EMBL" id="APX72134.1"/>
    </source>
</evidence>
<feature type="transmembrane region" description="Helical" evidence="1">
    <location>
        <begin position="39"/>
        <end position="62"/>
    </location>
</feature>
<keyword evidence="1" id="KW-1133">Transmembrane helix</keyword>
<reference evidence="3" key="1">
    <citation type="submission" date="2016-12" db="EMBL/GenBank/DDBJ databases">
        <authorList>
            <person name="Jung M.Y."/>
            <person name="Lee S.H."/>
        </authorList>
    </citation>
    <scope>NUCLEOTIDE SEQUENCE [LARGE SCALE GENOMIC DNA]</scope>
    <source>
        <strain evidence="3">WiKim39</strain>
    </source>
</reference>
<dbReference type="KEGG" id="lalw:BTM29_05980"/>
<proteinExistence type="predicted"/>
<sequence>MGRTFIAVGMLIIAFWQLFASIGYFTVPKKSVSTKISIFDVLASWFGFVGGSMFVGAILMLMEVF</sequence>
<evidence type="ECO:0000256" key="1">
    <source>
        <dbReference type="SAM" id="Phobius"/>
    </source>
</evidence>
<dbReference type="EMBL" id="CP019323">
    <property type="protein sequence ID" value="APX72134.1"/>
    <property type="molecule type" value="Genomic_DNA"/>
</dbReference>
<dbReference type="OrthoDB" id="2304067at2"/>
<dbReference type="Proteomes" id="UP000187499">
    <property type="component" value="Chromosome"/>
</dbReference>
<keyword evidence="1" id="KW-0812">Transmembrane</keyword>
<organism evidence="2 3">
    <name type="scientific">Companilactobacillus allii</name>
    <dbReference type="NCBI Taxonomy" id="1847728"/>
    <lineage>
        <taxon>Bacteria</taxon>
        <taxon>Bacillati</taxon>
        <taxon>Bacillota</taxon>
        <taxon>Bacilli</taxon>
        <taxon>Lactobacillales</taxon>
        <taxon>Lactobacillaceae</taxon>
        <taxon>Companilactobacillus</taxon>
    </lineage>
</organism>
<dbReference type="AlphaFoldDB" id="A0A1P8Q2L9"/>
<feature type="transmembrane region" description="Helical" evidence="1">
    <location>
        <begin position="6"/>
        <end position="27"/>
    </location>
</feature>
<gene>
    <name evidence="2" type="ORF">BTM29_05980</name>
</gene>
<dbReference type="RefSeq" id="WP_076614637.1">
    <property type="nucleotide sequence ID" value="NZ_CP019323.1"/>
</dbReference>